<evidence type="ECO:0000256" key="7">
    <source>
        <dbReference type="SAM" id="MobiDB-lite"/>
    </source>
</evidence>
<dbReference type="Proteomes" id="UP000670092">
    <property type="component" value="Unassembled WGS sequence"/>
</dbReference>
<dbReference type="PANTHER" id="PTHR43671">
    <property type="entry name" value="SERINE/THREONINE-PROTEIN KINASE NEK"/>
    <property type="match status" value="1"/>
</dbReference>
<dbReference type="PROSITE" id="PS00108">
    <property type="entry name" value="PROTEIN_KINASE_ST"/>
    <property type="match status" value="1"/>
</dbReference>
<evidence type="ECO:0000259" key="9">
    <source>
        <dbReference type="PROSITE" id="PS50011"/>
    </source>
</evidence>
<feature type="compositionally biased region" description="Basic and acidic residues" evidence="7">
    <location>
        <begin position="38"/>
        <end position="52"/>
    </location>
</feature>
<keyword evidence="4" id="KW-0547">Nucleotide-binding</keyword>
<dbReference type="PANTHER" id="PTHR43671:SF13">
    <property type="entry name" value="SERINE_THREONINE-PROTEIN KINASE NEK2"/>
    <property type="match status" value="1"/>
</dbReference>
<evidence type="ECO:0000256" key="6">
    <source>
        <dbReference type="ARBA" id="ARBA00022840"/>
    </source>
</evidence>
<feature type="region of interest" description="Disordered" evidence="7">
    <location>
        <begin position="206"/>
        <end position="226"/>
    </location>
</feature>
<dbReference type="InterPro" id="IPR000719">
    <property type="entry name" value="Prot_kinase_dom"/>
</dbReference>
<organism evidence="10 11">
    <name type="scientific">Ajellomyces capsulatus</name>
    <name type="common">Darling's disease fungus</name>
    <name type="synonym">Histoplasma capsulatum</name>
    <dbReference type="NCBI Taxonomy" id="5037"/>
    <lineage>
        <taxon>Eukaryota</taxon>
        <taxon>Fungi</taxon>
        <taxon>Dikarya</taxon>
        <taxon>Ascomycota</taxon>
        <taxon>Pezizomycotina</taxon>
        <taxon>Eurotiomycetes</taxon>
        <taxon>Eurotiomycetidae</taxon>
        <taxon>Onygenales</taxon>
        <taxon>Ajellomycetaceae</taxon>
        <taxon>Histoplasma</taxon>
    </lineage>
</organism>
<evidence type="ECO:0000256" key="1">
    <source>
        <dbReference type="ARBA" id="ARBA00005575"/>
    </source>
</evidence>
<proteinExistence type="inferred from homology"/>
<dbReference type="Gene3D" id="2.60.200.20">
    <property type="match status" value="1"/>
</dbReference>
<feature type="region of interest" description="Disordered" evidence="7">
    <location>
        <begin position="17"/>
        <end position="56"/>
    </location>
</feature>
<evidence type="ECO:0000256" key="2">
    <source>
        <dbReference type="ARBA" id="ARBA00012513"/>
    </source>
</evidence>
<dbReference type="Pfam" id="PF00069">
    <property type="entry name" value="Pkinase"/>
    <property type="match status" value="1"/>
</dbReference>
<keyword evidence="6" id="KW-0067">ATP-binding</keyword>
<dbReference type="AlphaFoldDB" id="A0A8H7YPB1"/>
<dbReference type="SUPFAM" id="SSF49879">
    <property type="entry name" value="SMAD/FHA domain"/>
    <property type="match status" value="1"/>
</dbReference>
<dbReference type="PROSITE" id="PS50006">
    <property type="entry name" value="FHA_DOMAIN"/>
    <property type="match status" value="1"/>
</dbReference>
<dbReference type="InterPro" id="IPR008984">
    <property type="entry name" value="SMAD_FHA_dom_sf"/>
</dbReference>
<keyword evidence="3" id="KW-0808">Transferase</keyword>
<name>A0A8H7YPB1_AJECA</name>
<comment type="similarity">
    <text evidence="1">Belongs to the protein kinase superfamily. CAMK Ser/Thr protein kinase family. CHEK2 subfamily.</text>
</comment>
<gene>
    <name evidence="10" type="ORF">I7I52_05037</name>
</gene>
<dbReference type="InterPro" id="IPR050660">
    <property type="entry name" value="NEK_Ser/Thr_kinase"/>
</dbReference>
<dbReference type="CDD" id="cd00180">
    <property type="entry name" value="PKc"/>
    <property type="match status" value="1"/>
</dbReference>
<accession>A0A8H7YPB1</accession>
<dbReference type="GO" id="GO:0005524">
    <property type="term" value="F:ATP binding"/>
    <property type="evidence" value="ECO:0007669"/>
    <property type="project" value="UniProtKB-KW"/>
</dbReference>
<dbReference type="InterPro" id="IPR000253">
    <property type="entry name" value="FHA_dom"/>
</dbReference>
<dbReference type="VEuPathDB" id="FungiDB:I7I52_05037"/>
<feature type="compositionally biased region" description="Basic and acidic residues" evidence="7">
    <location>
        <begin position="634"/>
        <end position="643"/>
    </location>
</feature>
<dbReference type="SMART" id="SM00220">
    <property type="entry name" value="S_TKc"/>
    <property type="match status" value="1"/>
</dbReference>
<comment type="caution">
    <text evidence="10">The sequence shown here is derived from an EMBL/GenBank/DDBJ whole genome shotgun (WGS) entry which is preliminary data.</text>
</comment>
<evidence type="ECO:0000256" key="3">
    <source>
        <dbReference type="ARBA" id="ARBA00022679"/>
    </source>
</evidence>
<dbReference type="GO" id="GO:0004674">
    <property type="term" value="F:protein serine/threonine kinase activity"/>
    <property type="evidence" value="ECO:0007669"/>
    <property type="project" value="UniProtKB-EC"/>
</dbReference>
<sequence length="655" mass="74347">MDDPSLVALLYPYNMSPDATKAINDPRNNSLKFPPMYHQEKAPSRQSREPTPERAVSQPEVLEEFYQEGLQLTFNNTLAGNKGFCLGTNANKCDIILPDQQRQHPVSGWHCYLTFNNQNHLILRDKSRHGTTVLYDGKGGEKRRNFTWILGGHSVLNEIKEVIIHIHQQLQFRIFVFKPQHPEDLSRYIDNVEQFRSKVATSGEPSIGELGLQSKNTTAPVSGAHSPREGPIFLERKIVGSGSFGVVTHRWDVSTGVEYACKMPHDTLDREQRLLWEKEIRIMGRVKHENIVKFYPQMGGTEPCLYLDYLPRGNLRMEHLENPFSYNETLMILSQCLSALKYLHEKNPPVAHRDLKPANILVRERNPLHVQLADFGLAKEGTSLRSRVGTECYVPPEYFIASKPGEKYSVKIDIWSLGVVALDLTHGLPTNTLNGIPWCKTIIDRVNKYQSEGPMQFLATHMLVLKPEDRSAADICLKAVEQLRVPSRDGSRTPTQASFAEENFSRERPSSPDNAISGFSSDRINAYISTNIHIPESRKRSTQSRSSSGTYPTKPSKRLAQKANHNNHAEQNDSEFILFHREWLQDSKCVGSEVAEMGREDPPGWNSTSDGNSTIKNISENRSTRPNVGEQFNDPERPCSDREKELARLLQRDKN</sequence>
<evidence type="ECO:0000256" key="4">
    <source>
        <dbReference type="ARBA" id="ARBA00022741"/>
    </source>
</evidence>
<evidence type="ECO:0000256" key="5">
    <source>
        <dbReference type="ARBA" id="ARBA00022777"/>
    </source>
</evidence>
<dbReference type="PROSITE" id="PS50011">
    <property type="entry name" value="PROTEIN_KINASE_DOM"/>
    <property type="match status" value="1"/>
</dbReference>
<reference evidence="10 11" key="1">
    <citation type="submission" date="2021-01" db="EMBL/GenBank/DDBJ databases">
        <title>Chromosome-level genome assembly of a human fungal pathogen reveals clustering of transcriptionally co-regulated genes.</title>
        <authorList>
            <person name="Voorhies M."/>
            <person name="Cohen S."/>
            <person name="Shea T.P."/>
            <person name="Petrus S."/>
            <person name="Munoz J.F."/>
            <person name="Poplawski S."/>
            <person name="Goldman W.E."/>
            <person name="Michael T."/>
            <person name="Cuomo C.A."/>
            <person name="Sil A."/>
            <person name="Beyhan S."/>
        </authorList>
    </citation>
    <scope>NUCLEOTIDE SEQUENCE [LARGE SCALE GENOMIC DNA]</scope>
    <source>
        <strain evidence="10 11">G184AR</strain>
    </source>
</reference>
<evidence type="ECO:0000313" key="11">
    <source>
        <dbReference type="Proteomes" id="UP000670092"/>
    </source>
</evidence>
<keyword evidence="5 10" id="KW-0418">Kinase</keyword>
<feature type="compositionally biased region" description="Polar residues" evidence="7">
    <location>
        <begin position="511"/>
        <end position="532"/>
    </location>
</feature>
<feature type="domain" description="FHA" evidence="8">
    <location>
        <begin position="84"/>
        <end position="133"/>
    </location>
</feature>
<dbReference type="SUPFAM" id="SSF56112">
    <property type="entry name" value="Protein kinase-like (PK-like)"/>
    <property type="match status" value="1"/>
</dbReference>
<dbReference type="InterPro" id="IPR008271">
    <property type="entry name" value="Ser/Thr_kinase_AS"/>
</dbReference>
<dbReference type="Gene3D" id="1.10.510.10">
    <property type="entry name" value="Transferase(Phosphotransferase) domain 1"/>
    <property type="match status" value="1"/>
</dbReference>
<dbReference type="EC" id="2.7.11.1" evidence="2"/>
<dbReference type="OrthoDB" id="10252171at2759"/>
<evidence type="ECO:0000313" key="10">
    <source>
        <dbReference type="EMBL" id="KAG5293652.1"/>
    </source>
</evidence>
<feature type="compositionally biased region" description="Polar residues" evidence="7">
    <location>
        <begin position="605"/>
        <end position="626"/>
    </location>
</feature>
<feature type="domain" description="Protein kinase" evidence="9">
    <location>
        <begin position="233"/>
        <end position="483"/>
    </location>
</feature>
<dbReference type="EMBL" id="JAEVHI010000004">
    <property type="protein sequence ID" value="KAG5293652.1"/>
    <property type="molecule type" value="Genomic_DNA"/>
</dbReference>
<feature type="region of interest" description="Disordered" evidence="7">
    <location>
        <begin position="486"/>
        <end position="568"/>
    </location>
</feature>
<dbReference type="InterPro" id="IPR011009">
    <property type="entry name" value="Kinase-like_dom_sf"/>
</dbReference>
<protein>
    <recommendedName>
        <fullName evidence="2">non-specific serine/threonine protein kinase</fullName>
        <ecNumber evidence="2">2.7.11.1</ecNumber>
    </recommendedName>
</protein>
<evidence type="ECO:0000259" key="8">
    <source>
        <dbReference type="PROSITE" id="PS50006"/>
    </source>
</evidence>
<feature type="region of interest" description="Disordered" evidence="7">
    <location>
        <begin position="596"/>
        <end position="643"/>
    </location>
</feature>